<feature type="compositionally biased region" description="Pro residues" evidence="1">
    <location>
        <begin position="1"/>
        <end position="10"/>
    </location>
</feature>
<protein>
    <submittedName>
        <fullName evidence="2">Uncharacterized protein</fullName>
    </submittedName>
</protein>
<organism evidence="2 3">
    <name type="scientific">Spirilliplanes yamanashiensis</name>
    <dbReference type="NCBI Taxonomy" id="42233"/>
    <lineage>
        <taxon>Bacteria</taxon>
        <taxon>Bacillati</taxon>
        <taxon>Actinomycetota</taxon>
        <taxon>Actinomycetes</taxon>
        <taxon>Micromonosporales</taxon>
        <taxon>Micromonosporaceae</taxon>
        <taxon>Spirilliplanes</taxon>
    </lineage>
</organism>
<dbReference type="AlphaFoldDB" id="A0A8J3Y8Y1"/>
<name>A0A8J3Y8Y1_9ACTN</name>
<feature type="compositionally biased region" description="Gly residues" evidence="1">
    <location>
        <begin position="60"/>
        <end position="72"/>
    </location>
</feature>
<dbReference type="RefSeq" id="WP_306890393.1">
    <property type="nucleotide sequence ID" value="NZ_BAAAGJ010000022.1"/>
</dbReference>
<evidence type="ECO:0000313" key="3">
    <source>
        <dbReference type="Proteomes" id="UP000652013"/>
    </source>
</evidence>
<dbReference type="EMBL" id="BOOY01000022">
    <property type="protein sequence ID" value="GIJ03695.1"/>
    <property type="molecule type" value="Genomic_DNA"/>
</dbReference>
<sequence>MTPEPKPPGAPGGRGAPGAPGAPPGRIPPGPLGRAIGSRWPTSAYSRPWTRASSPRFGCSGSGSGSGRGAGAGAATFSPVHSRNAPQDPQNESAPLFLKPHDLQTIM</sequence>
<comment type="caution">
    <text evidence="2">The sequence shown here is derived from an EMBL/GenBank/DDBJ whole genome shotgun (WGS) entry which is preliminary data.</text>
</comment>
<feature type="compositionally biased region" description="Pro residues" evidence="1">
    <location>
        <begin position="20"/>
        <end position="31"/>
    </location>
</feature>
<evidence type="ECO:0000313" key="2">
    <source>
        <dbReference type="EMBL" id="GIJ03695.1"/>
    </source>
</evidence>
<keyword evidence="3" id="KW-1185">Reference proteome</keyword>
<evidence type="ECO:0000256" key="1">
    <source>
        <dbReference type="SAM" id="MobiDB-lite"/>
    </source>
</evidence>
<feature type="compositionally biased region" description="Polar residues" evidence="1">
    <location>
        <begin position="79"/>
        <end position="93"/>
    </location>
</feature>
<accession>A0A8J3Y8Y1</accession>
<dbReference type="Proteomes" id="UP000652013">
    <property type="component" value="Unassembled WGS sequence"/>
</dbReference>
<gene>
    <name evidence="2" type="ORF">Sya03_30470</name>
</gene>
<proteinExistence type="predicted"/>
<reference evidence="2" key="1">
    <citation type="submission" date="2021-01" db="EMBL/GenBank/DDBJ databases">
        <title>Whole genome shotgun sequence of Spirilliplanes yamanashiensis NBRC 15828.</title>
        <authorList>
            <person name="Komaki H."/>
            <person name="Tamura T."/>
        </authorList>
    </citation>
    <scope>NUCLEOTIDE SEQUENCE</scope>
    <source>
        <strain evidence="2">NBRC 15828</strain>
    </source>
</reference>
<feature type="region of interest" description="Disordered" evidence="1">
    <location>
        <begin position="1"/>
        <end position="107"/>
    </location>
</feature>